<dbReference type="InterPro" id="IPR016177">
    <property type="entry name" value="DNA-bd_dom_sf"/>
</dbReference>
<dbReference type="CDD" id="cd00018">
    <property type="entry name" value="AP2"/>
    <property type="match status" value="1"/>
</dbReference>
<organism evidence="7 8">
    <name type="scientific">Tagetes erecta</name>
    <name type="common">African marigold</name>
    <dbReference type="NCBI Taxonomy" id="13708"/>
    <lineage>
        <taxon>Eukaryota</taxon>
        <taxon>Viridiplantae</taxon>
        <taxon>Streptophyta</taxon>
        <taxon>Embryophyta</taxon>
        <taxon>Tracheophyta</taxon>
        <taxon>Spermatophyta</taxon>
        <taxon>Magnoliopsida</taxon>
        <taxon>eudicotyledons</taxon>
        <taxon>Gunneridae</taxon>
        <taxon>Pentapetalae</taxon>
        <taxon>asterids</taxon>
        <taxon>campanulids</taxon>
        <taxon>Asterales</taxon>
        <taxon>Asteraceae</taxon>
        <taxon>Asteroideae</taxon>
        <taxon>Heliantheae alliance</taxon>
        <taxon>Tageteae</taxon>
        <taxon>Tagetes</taxon>
    </lineage>
</organism>
<dbReference type="GO" id="GO:0003677">
    <property type="term" value="F:DNA binding"/>
    <property type="evidence" value="ECO:0007669"/>
    <property type="project" value="UniProtKB-KW"/>
</dbReference>
<accession>A0AAD8L1I7</accession>
<evidence type="ECO:0000256" key="3">
    <source>
        <dbReference type="ARBA" id="ARBA00023125"/>
    </source>
</evidence>
<evidence type="ECO:0000313" key="7">
    <source>
        <dbReference type="EMBL" id="KAK1433057.1"/>
    </source>
</evidence>
<comment type="caution">
    <text evidence="7">The sequence shown here is derived from an EMBL/GenBank/DDBJ whole genome shotgun (WGS) entry which is preliminary data.</text>
</comment>
<reference evidence="7" key="1">
    <citation type="journal article" date="2023" name="bioRxiv">
        <title>Improved chromosome-level genome assembly for marigold (Tagetes erecta).</title>
        <authorList>
            <person name="Jiang F."/>
            <person name="Yuan L."/>
            <person name="Wang S."/>
            <person name="Wang H."/>
            <person name="Xu D."/>
            <person name="Wang A."/>
            <person name="Fan W."/>
        </authorList>
    </citation>
    <scope>NUCLEOTIDE SEQUENCE</scope>
    <source>
        <strain evidence="7">WSJ</strain>
        <tissue evidence="7">Leaf</tissue>
    </source>
</reference>
<evidence type="ECO:0000256" key="5">
    <source>
        <dbReference type="ARBA" id="ARBA00023242"/>
    </source>
</evidence>
<keyword evidence="3" id="KW-0238">DNA-binding</keyword>
<dbReference type="InterPro" id="IPR050913">
    <property type="entry name" value="AP2/ERF_ERF"/>
</dbReference>
<evidence type="ECO:0000256" key="1">
    <source>
        <dbReference type="ARBA" id="ARBA00004123"/>
    </source>
</evidence>
<dbReference type="InterPro" id="IPR036955">
    <property type="entry name" value="AP2/ERF_dom_sf"/>
</dbReference>
<dbReference type="PANTHER" id="PTHR31194:SF222">
    <property type="entry name" value="ETHYLENE-RESPONSIVE TRANSCRIPTION FACTOR ERF120-RELATED"/>
    <property type="match status" value="1"/>
</dbReference>
<dbReference type="Pfam" id="PF00847">
    <property type="entry name" value="AP2"/>
    <property type="match status" value="1"/>
</dbReference>
<keyword evidence="5" id="KW-0539">Nucleus</keyword>
<feature type="domain" description="AP2/ERF" evidence="6">
    <location>
        <begin position="66"/>
        <end position="122"/>
    </location>
</feature>
<comment type="subcellular location">
    <subcellularLocation>
        <location evidence="1">Nucleus</location>
    </subcellularLocation>
</comment>
<dbReference type="PANTHER" id="PTHR31194">
    <property type="entry name" value="SHN SHINE , DNA BINDING / TRANSCRIPTION FACTOR"/>
    <property type="match status" value="1"/>
</dbReference>
<gene>
    <name evidence="7" type="ORF">QVD17_09963</name>
</gene>
<name>A0AAD8L1I7_TARER</name>
<protein>
    <recommendedName>
        <fullName evidence="6">AP2/ERF domain-containing protein</fullName>
    </recommendedName>
</protein>
<dbReference type="Proteomes" id="UP001229421">
    <property type="component" value="Unassembled WGS sequence"/>
</dbReference>
<proteinExistence type="predicted"/>
<keyword evidence="4" id="KW-0804">Transcription</keyword>
<keyword evidence="2" id="KW-0805">Transcription regulation</keyword>
<dbReference type="PRINTS" id="PR00367">
    <property type="entry name" value="ETHRSPELEMNT"/>
</dbReference>
<dbReference type="Gene3D" id="3.30.730.10">
    <property type="entry name" value="AP2/ERF domain"/>
    <property type="match status" value="1"/>
</dbReference>
<keyword evidence="8" id="KW-1185">Reference proteome</keyword>
<sequence length="158" mass="17551">MNKATDVNSIIVSALTYIISGGNTNISAIATNSPEQETCSNCGMTTPDCLGCEFFPAEERRKRKKEFRGVSLRPSGKWASEIMVPGKERKWLGTFETVEEAARAYDIANIRYRGKSAKTNFPVEEYPEIVPEESGVESGCVQKGLEGFKTRPNKRFKS</sequence>
<dbReference type="SUPFAM" id="SSF54171">
    <property type="entry name" value="DNA-binding domain"/>
    <property type="match status" value="1"/>
</dbReference>
<evidence type="ECO:0000256" key="2">
    <source>
        <dbReference type="ARBA" id="ARBA00023015"/>
    </source>
</evidence>
<evidence type="ECO:0000313" key="8">
    <source>
        <dbReference type="Proteomes" id="UP001229421"/>
    </source>
</evidence>
<evidence type="ECO:0000256" key="4">
    <source>
        <dbReference type="ARBA" id="ARBA00023163"/>
    </source>
</evidence>
<evidence type="ECO:0000259" key="6">
    <source>
        <dbReference type="PROSITE" id="PS51032"/>
    </source>
</evidence>
<dbReference type="EMBL" id="JAUHHV010000002">
    <property type="protein sequence ID" value="KAK1433057.1"/>
    <property type="molecule type" value="Genomic_DNA"/>
</dbReference>
<dbReference type="SMART" id="SM00380">
    <property type="entry name" value="AP2"/>
    <property type="match status" value="1"/>
</dbReference>
<dbReference type="PROSITE" id="PS51032">
    <property type="entry name" value="AP2_ERF"/>
    <property type="match status" value="1"/>
</dbReference>
<dbReference type="AlphaFoldDB" id="A0AAD8L1I7"/>
<dbReference type="GO" id="GO:0003700">
    <property type="term" value="F:DNA-binding transcription factor activity"/>
    <property type="evidence" value="ECO:0007669"/>
    <property type="project" value="InterPro"/>
</dbReference>
<dbReference type="InterPro" id="IPR001471">
    <property type="entry name" value="AP2/ERF_dom"/>
</dbReference>
<dbReference type="GO" id="GO:0005634">
    <property type="term" value="C:nucleus"/>
    <property type="evidence" value="ECO:0007669"/>
    <property type="project" value="UniProtKB-SubCell"/>
</dbReference>